<accession>A0ABW2XSP0</accession>
<organism evidence="1 2">
    <name type="scientific">Actinomadura fibrosa</name>
    <dbReference type="NCBI Taxonomy" id="111802"/>
    <lineage>
        <taxon>Bacteria</taxon>
        <taxon>Bacillati</taxon>
        <taxon>Actinomycetota</taxon>
        <taxon>Actinomycetes</taxon>
        <taxon>Streptosporangiales</taxon>
        <taxon>Thermomonosporaceae</taxon>
        <taxon>Actinomadura</taxon>
    </lineage>
</organism>
<comment type="caution">
    <text evidence="1">The sequence shown here is derived from an EMBL/GenBank/DDBJ whole genome shotgun (WGS) entry which is preliminary data.</text>
</comment>
<sequence>MSAPRPRLVKIRLAGHLDDVTALAELLAGLPGERCAVSAISAPYANRRDAGVRCYLDVVLTGPPSGTGSPDQQ</sequence>
<reference evidence="2" key="1">
    <citation type="journal article" date="2019" name="Int. J. Syst. Evol. Microbiol.">
        <title>The Global Catalogue of Microorganisms (GCM) 10K type strain sequencing project: providing services to taxonomists for standard genome sequencing and annotation.</title>
        <authorList>
            <consortium name="The Broad Institute Genomics Platform"/>
            <consortium name="The Broad Institute Genome Sequencing Center for Infectious Disease"/>
            <person name="Wu L."/>
            <person name="Ma J."/>
        </authorList>
    </citation>
    <scope>NUCLEOTIDE SEQUENCE [LARGE SCALE GENOMIC DNA]</scope>
    <source>
        <strain evidence="2">JCM 9371</strain>
    </source>
</reference>
<proteinExistence type="predicted"/>
<gene>
    <name evidence="1" type="ORF">ACFQZM_22780</name>
</gene>
<keyword evidence="2" id="KW-1185">Reference proteome</keyword>
<evidence type="ECO:0000313" key="1">
    <source>
        <dbReference type="EMBL" id="MFD0687341.1"/>
    </source>
</evidence>
<name>A0ABW2XSP0_9ACTN</name>
<dbReference type="RefSeq" id="WP_131758224.1">
    <property type="nucleotide sequence ID" value="NZ_CAACUY010000046.1"/>
</dbReference>
<protein>
    <submittedName>
        <fullName evidence="1">Uncharacterized protein</fullName>
    </submittedName>
</protein>
<dbReference type="EMBL" id="JBHTGP010000012">
    <property type="protein sequence ID" value="MFD0687341.1"/>
    <property type="molecule type" value="Genomic_DNA"/>
</dbReference>
<dbReference type="Proteomes" id="UP001597063">
    <property type="component" value="Unassembled WGS sequence"/>
</dbReference>
<evidence type="ECO:0000313" key="2">
    <source>
        <dbReference type="Proteomes" id="UP001597063"/>
    </source>
</evidence>